<name>A0A8S1WQH8_PAROT</name>
<dbReference type="InterPro" id="IPR000185">
    <property type="entry name" value="SecA"/>
</dbReference>
<dbReference type="GO" id="GO:0017038">
    <property type="term" value="P:protein import"/>
    <property type="evidence" value="ECO:0007669"/>
    <property type="project" value="InterPro"/>
</dbReference>
<keyword evidence="4" id="KW-0067">ATP-binding</keyword>
<dbReference type="PANTHER" id="PTHR30612">
    <property type="entry name" value="SECA INNER MEMBRANE COMPONENT OF SEC PROTEIN SECRETION SYSTEM"/>
    <property type="match status" value="1"/>
</dbReference>
<evidence type="ECO:0000259" key="8">
    <source>
        <dbReference type="PROSITE" id="PS51192"/>
    </source>
</evidence>
<proteinExistence type="predicted"/>
<dbReference type="InterPro" id="IPR011115">
    <property type="entry name" value="SecA_DEAD"/>
</dbReference>
<feature type="coiled-coil region" evidence="7">
    <location>
        <begin position="1122"/>
        <end position="1182"/>
    </location>
</feature>
<comment type="caution">
    <text evidence="11">The sequence shown here is derived from an EMBL/GenBank/DDBJ whole genome shotgun (WGS) entry which is preliminary data.</text>
</comment>
<dbReference type="OMA" id="QIMESAM"/>
<dbReference type="Proteomes" id="UP000683925">
    <property type="component" value="Unassembled WGS sequence"/>
</dbReference>
<dbReference type="Pfam" id="PF07517">
    <property type="entry name" value="SecA_DEAD"/>
    <property type="match status" value="1"/>
</dbReference>
<evidence type="ECO:0000313" key="12">
    <source>
        <dbReference type="Proteomes" id="UP000683925"/>
    </source>
</evidence>
<dbReference type="InterPro" id="IPR014001">
    <property type="entry name" value="Helicase_ATP-bd"/>
</dbReference>
<evidence type="ECO:0000256" key="2">
    <source>
        <dbReference type="ARBA" id="ARBA00022490"/>
    </source>
</evidence>
<dbReference type="PROSITE" id="PS51192">
    <property type="entry name" value="HELICASE_ATP_BIND_1"/>
    <property type="match status" value="1"/>
</dbReference>
<dbReference type="GO" id="GO:0016020">
    <property type="term" value="C:membrane"/>
    <property type="evidence" value="ECO:0007669"/>
    <property type="project" value="InterPro"/>
</dbReference>
<dbReference type="SMART" id="SM00957">
    <property type="entry name" value="SecA_DEAD"/>
    <property type="match status" value="1"/>
</dbReference>
<dbReference type="GO" id="GO:0005524">
    <property type="term" value="F:ATP binding"/>
    <property type="evidence" value="ECO:0007669"/>
    <property type="project" value="UniProtKB-KW"/>
</dbReference>
<feature type="domain" description="SecA family profile" evidence="10">
    <location>
        <begin position="1"/>
        <end position="595"/>
    </location>
</feature>
<evidence type="ECO:0000256" key="6">
    <source>
        <dbReference type="ARBA" id="ARBA00023136"/>
    </source>
</evidence>
<dbReference type="InterPro" id="IPR014018">
    <property type="entry name" value="SecA_motor_DEAD"/>
</dbReference>
<dbReference type="PROSITE" id="PS51196">
    <property type="entry name" value="SECA_MOTOR_DEAD"/>
    <property type="match status" value="1"/>
</dbReference>
<evidence type="ECO:0000256" key="5">
    <source>
        <dbReference type="ARBA" id="ARBA00022967"/>
    </source>
</evidence>
<dbReference type="OrthoDB" id="311493at2759"/>
<evidence type="ECO:0000256" key="4">
    <source>
        <dbReference type="ARBA" id="ARBA00022840"/>
    </source>
</evidence>
<evidence type="ECO:0000313" key="11">
    <source>
        <dbReference type="EMBL" id="CAD8190635.1"/>
    </source>
</evidence>
<keyword evidence="2" id="KW-0963">Cytoplasm</keyword>
<dbReference type="Pfam" id="PF21090">
    <property type="entry name" value="P-loop_SecA"/>
    <property type="match status" value="1"/>
</dbReference>
<protein>
    <recommendedName>
        <fullName evidence="13">Protein translocase subunit SecA</fullName>
    </recommendedName>
</protein>
<dbReference type="GO" id="GO:0006605">
    <property type="term" value="P:protein targeting"/>
    <property type="evidence" value="ECO:0007669"/>
    <property type="project" value="InterPro"/>
</dbReference>
<evidence type="ECO:0008006" key="13">
    <source>
        <dbReference type="Google" id="ProtNLM"/>
    </source>
</evidence>
<dbReference type="PANTHER" id="PTHR30612:SF0">
    <property type="entry name" value="CHLOROPLAST PROTEIN-TRANSPORTING ATPASE"/>
    <property type="match status" value="1"/>
</dbReference>
<evidence type="ECO:0000256" key="7">
    <source>
        <dbReference type="SAM" id="Coils"/>
    </source>
</evidence>
<keyword evidence="6" id="KW-0472">Membrane</keyword>
<feature type="domain" description="Helicase C-terminal" evidence="9">
    <location>
        <begin position="447"/>
        <end position="599"/>
    </location>
</feature>
<dbReference type="PROSITE" id="PS51194">
    <property type="entry name" value="HELICASE_CTER"/>
    <property type="match status" value="1"/>
</dbReference>
<evidence type="ECO:0000259" key="9">
    <source>
        <dbReference type="PROSITE" id="PS51194"/>
    </source>
</evidence>
<dbReference type="InterPro" id="IPR044722">
    <property type="entry name" value="SecA_SF2_C"/>
</dbReference>
<keyword evidence="12" id="KW-1185">Reference proteome</keyword>
<dbReference type="GO" id="GO:0006886">
    <property type="term" value="P:intracellular protein transport"/>
    <property type="evidence" value="ECO:0007669"/>
    <property type="project" value="InterPro"/>
</dbReference>
<keyword evidence="7" id="KW-0175">Coiled coil</keyword>
<sequence length="1469" mass="172137">MDLLIEYNNWSANYEQIINDMFKEFDLINQRSSQEQLQLLQQVYSQLENEQDLDVECITFTKSSQLLCEDLLFLCLKVMEHFSYYPRPVQLLSVLELYNHNSNKGRLAQIYTGEGKSLIVAMLAILLNKKKNSNVDVVTSSSVLATRDVEQLESFYKSFSVSVSHNINETQKCYNEMLPCYKCSVIYGDPHSFEADILRHEYSERGTMGSRKQEYIIVDEVDSMLIDGNSHKTMLSAPIPGMVDLTKVLRLIWDEICKTESNLSTENKVMIVDKDNYYSVDLKEYIESAINLQLEEVLHQFIPKYRLKYINFMKKTWIENAILAKYKLHQYCHYQIENDKVRIIDYQNTGVIHGDNMHLDKGLHQFVQLKHNISMTPLTINTNYLSNVSFFKRYKNKILGLTGTLGSQVTQNLLAKEYNVDFIFMPPNKKRLLKEETGYAAPNEEEWKNAIFQAVQEQMNKKRAVLIINRTIQDVHKIQQYFKQKNYNSIVYFDNNQKIDHEVRSGTLIIATNLAGRGTDLITNQDLEDNGGLHVIMSFLPRNIRIQQQGFGRTGRQGKKGTAQLIVNEEENCYLGNLQKDAFKNLKVNNKNPTSLDILVILRNVNEQFYSDEIEKEMKRLENEDRCFEKFCKIAKAMVNFRMEPNAFQELEERWGLYLEENQETGLNENDIEKILNSNDAQNPKYLISQGLQKENLYILQQAVSISEVDPSAQYYSGLYQIKQKQYEDGIQSLQKAKYLFQQKIDDEKGFSTALKLNRSQIDQFSNNLEEIGQYNIQEQIKMLPQLEFDLDPIQFIKQHQQSNQIDPTQNDQNFKQYQQQENLEVEVENNKIQENNINLITVEKYQNNSKIIDRNDQKSKNHIKPRKILKQVLSLFNAKKVIKMVMKETQLMIKKKLLMMDPYLQLEELSKQKKKKKKRKWWQRLTQFVLGIGQFLIGCAISALTCGAALPIGKTFIAGGISDMVQSVTNAWQGLDIDWGAWGKNKLINIASALVLAGHSGIKEALQLGSKGFQSLKQIGITEFLDQIPDITVDGLKKSGFWLSELTKQISKINTKLCNRFKRLLYKLQILIKYQIWQQKSQEIKQKMELFLKKLLKNYTIQSIHVFNNLKEPLMDFIKSFLDQQKNIQNYRQLKEKQKKEAQEICSIQGNKKYHGLQNRIEDYKQYEKRLNNEIKQFKGNYQICYNEDCELQKNILLLDIFFEKQSHQNEINQFINTNLIQNYLNASFNIYDKDIQHECDELKIPYKESMNHFYQKVIRPQFMKMCEEFKELCNHTEPIALIFQYQYIIHANEQVQRINDQAKQLADQQEYIKNQINQFKGNTHALNQLNQSIDNFNLQAQQFQEKKNQLNQIIQVDENLLAQSIINELKNKQLINNNGITISNTFLTEFQHYSNQQNYNNMMIQILQLTMESTLQELVSLEQNSLKKPFSIVLFKAAEIEILDEIEKYIFKSRIQKQDSVITSQYD</sequence>
<keyword evidence="5" id="KW-1278">Translocase</keyword>
<keyword evidence="1" id="KW-0813">Transport</keyword>
<feature type="domain" description="Helicase ATP-binding" evidence="8">
    <location>
        <begin position="97"/>
        <end position="257"/>
    </location>
</feature>
<evidence type="ECO:0000259" key="10">
    <source>
        <dbReference type="PROSITE" id="PS51196"/>
    </source>
</evidence>
<dbReference type="FunFam" id="3.40.50.300:FF:002701">
    <property type="entry name" value="Predicted protein"/>
    <property type="match status" value="1"/>
</dbReference>
<dbReference type="EMBL" id="CAJJDP010000097">
    <property type="protein sequence ID" value="CAD8190635.1"/>
    <property type="molecule type" value="Genomic_DNA"/>
</dbReference>
<feature type="coiled-coil region" evidence="7">
    <location>
        <begin position="1290"/>
        <end position="1362"/>
    </location>
</feature>
<reference evidence="11" key="1">
    <citation type="submission" date="2021-01" db="EMBL/GenBank/DDBJ databases">
        <authorList>
            <consortium name="Genoscope - CEA"/>
            <person name="William W."/>
        </authorList>
    </citation>
    <scope>NUCLEOTIDE SEQUENCE</scope>
</reference>
<dbReference type="InterPro" id="IPR001650">
    <property type="entry name" value="Helicase_C-like"/>
</dbReference>
<evidence type="ECO:0000256" key="1">
    <source>
        <dbReference type="ARBA" id="ARBA00022448"/>
    </source>
</evidence>
<accession>A0A8S1WQH8</accession>
<keyword evidence="3" id="KW-0547">Nucleotide-binding</keyword>
<organism evidence="11 12">
    <name type="scientific">Paramecium octaurelia</name>
    <dbReference type="NCBI Taxonomy" id="43137"/>
    <lineage>
        <taxon>Eukaryota</taxon>
        <taxon>Sar</taxon>
        <taxon>Alveolata</taxon>
        <taxon>Ciliophora</taxon>
        <taxon>Intramacronucleata</taxon>
        <taxon>Oligohymenophorea</taxon>
        <taxon>Peniculida</taxon>
        <taxon>Parameciidae</taxon>
        <taxon>Paramecium</taxon>
    </lineage>
</organism>
<evidence type="ECO:0000256" key="3">
    <source>
        <dbReference type="ARBA" id="ARBA00022741"/>
    </source>
</evidence>
<gene>
    <name evidence="11" type="ORF">POCTA_138.1.T0980016</name>
</gene>